<organism evidence="2 3">
    <name type="scientific">Plenodomus tracheiphilus IPT5</name>
    <dbReference type="NCBI Taxonomy" id="1408161"/>
    <lineage>
        <taxon>Eukaryota</taxon>
        <taxon>Fungi</taxon>
        <taxon>Dikarya</taxon>
        <taxon>Ascomycota</taxon>
        <taxon>Pezizomycotina</taxon>
        <taxon>Dothideomycetes</taxon>
        <taxon>Pleosporomycetidae</taxon>
        <taxon>Pleosporales</taxon>
        <taxon>Pleosporineae</taxon>
        <taxon>Leptosphaeriaceae</taxon>
        <taxon>Plenodomus</taxon>
    </lineage>
</organism>
<feature type="region of interest" description="Disordered" evidence="1">
    <location>
        <begin position="483"/>
        <end position="537"/>
    </location>
</feature>
<feature type="compositionally biased region" description="Basic and acidic residues" evidence="1">
    <location>
        <begin position="523"/>
        <end position="537"/>
    </location>
</feature>
<gene>
    <name evidence="2" type="ORF">T440DRAFT_516518</name>
</gene>
<feature type="region of interest" description="Disordered" evidence="1">
    <location>
        <begin position="426"/>
        <end position="453"/>
    </location>
</feature>
<feature type="region of interest" description="Disordered" evidence="1">
    <location>
        <begin position="752"/>
        <end position="896"/>
    </location>
</feature>
<feature type="compositionally biased region" description="Basic and acidic residues" evidence="1">
    <location>
        <begin position="272"/>
        <end position="286"/>
    </location>
</feature>
<feature type="region of interest" description="Disordered" evidence="1">
    <location>
        <begin position="1"/>
        <end position="114"/>
    </location>
</feature>
<feature type="compositionally biased region" description="Basic and acidic residues" evidence="1">
    <location>
        <begin position="61"/>
        <end position="79"/>
    </location>
</feature>
<sequence>MATSGDPTKRPPPLELQQELPPEDALDLSGDADSMAAADDESDYRRQTRSSTYGQIAWDLPAERQEPGGHRRRMSEFIDRLIGSAPNSPHKARRSSTFSMVPQHSDDSVRNEQPVDEPSVLGIIEQRQEQRAGLVQSSSVYDPVPIVRYDLRQECRDAASAKQGGKKKALPRSLSAKKLLNKGLMKGKDTAISTLSALGVRRELTPPPMPTKAAEVLGATPRVYRQIQVRRIEPSDFHESFEEHAPPRASRESYPDTAALLPAKVFSTDTVGRSHHDGVGRRDRAVSRRSSWESTASQVSRATGKGKGKAIVIDTKVAEKEPVSPNPPTPPKKDTPPHQSQAVRSGSPLRRMSQAHDLRGFSDSSREAPVKKQFTLFSKHFTRAKSQRQIEAEAEAAEDDGVPIKTGAYNSEDMTALIEGRAMGWPLTDKDQGHLHGQSESDNQPGLPPRFYSPAELSARSFAPGESPSTNTDPNRMLFRRTATAHPPNLSNKSSDSKEGSIGVMFQGSPEEIDRGSSTARMLVERESAPAATRDDTITTRVLSELRLSDYQPDTAASRSVVDQPSSRLTAMLHEAGARIQGWDRSFQPNCPSALPSPLHHMAGALTPGQSAMASPSQFGPLNPRTPRNMDEHFWMTNEHLDVVGKTTWDILAMANQETLAAIGTNHAKLMTLVEKHFEDLKIHLKTLDDKAGRGAEEIAKVHQDLEKIQSLYSTGIANAFAAQDKKYTQMEGQLKEMQASIQAMQKSLEQNINESKSGQQQSATNPVNTPNSVHSPYPLPIHRSQTALGGYYGPTNGTREGQPQVPDNMHAASPLDPSNATQTGYDTGYGQQWGSRAGYPVRGSSREARPPYSGANPYQFATGGPFNGGYPGGYSHNFPPSPSDAAFGFGPGQAK</sequence>
<feature type="region of interest" description="Disordered" evidence="1">
    <location>
        <begin position="235"/>
        <end position="254"/>
    </location>
</feature>
<dbReference type="EMBL" id="MU006298">
    <property type="protein sequence ID" value="KAF2852684.1"/>
    <property type="molecule type" value="Genomic_DNA"/>
</dbReference>
<feature type="compositionally biased region" description="Polar residues" evidence="1">
    <location>
        <begin position="288"/>
        <end position="301"/>
    </location>
</feature>
<dbReference type="OrthoDB" id="3796126at2759"/>
<feature type="compositionally biased region" description="Basic and acidic residues" evidence="1">
    <location>
        <begin position="428"/>
        <end position="439"/>
    </location>
</feature>
<feature type="compositionally biased region" description="Polar residues" evidence="1">
    <location>
        <begin position="752"/>
        <end position="775"/>
    </location>
</feature>
<evidence type="ECO:0000313" key="2">
    <source>
        <dbReference type="EMBL" id="KAF2852684.1"/>
    </source>
</evidence>
<feature type="compositionally biased region" description="Polar residues" evidence="1">
    <location>
        <begin position="608"/>
        <end position="620"/>
    </location>
</feature>
<reference evidence="2" key="1">
    <citation type="submission" date="2020-01" db="EMBL/GenBank/DDBJ databases">
        <authorList>
            <consortium name="DOE Joint Genome Institute"/>
            <person name="Haridas S."/>
            <person name="Albert R."/>
            <person name="Binder M."/>
            <person name="Bloem J."/>
            <person name="Labutti K."/>
            <person name="Salamov A."/>
            <person name="Andreopoulos B."/>
            <person name="Baker S.E."/>
            <person name="Barry K."/>
            <person name="Bills G."/>
            <person name="Bluhm B.H."/>
            <person name="Cannon C."/>
            <person name="Castanera R."/>
            <person name="Culley D.E."/>
            <person name="Daum C."/>
            <person name="Ezra D."/>
            <person name="Gonzalez J.B."/>
            <person name="Henrissat B."/>
            <person name="Kuo A."/>
            <person name="Liang C."/>
            <person name="Lipzen A."/>
            <person name="Lutzoni F."/>
            <person name="Magnuson J."/>
            <person name="Mondo S."/>
            <person name="Nolan M."/>
            <person name="Ohm R."/>
            <person name="Pangilinan J."/>
            <person name="Park H.-J."/>
            <person name="Ramirez L."/>
            <person name="Alfaro M."/>
            <person name="Sun H."/>
            <person name="Tritt A."/>
            <person name="Yoshinaga Y."/>
            <person name="Zwiers L.-H."/>
            <person name="Turgeon B.G."/>
            <person name="Goodwin S.B."/>
            <person name="Spatafora J.W."/>
            <person name="Crous P.W."/>
            <person name="Grigoriev I.V."/>
        </authorList>
    </citation>
    <scope>NUCLEOTIDE SEQUENCE</scope>
    <source>
        <strain evidence="2">IPT5</strain>
    </source>
</reference>
<feature type="compositionally biased region" description="Low complexity" evidence="1">
    <location>
        <begin position="27"/>
        <end position="37"/>
    </location>
</feature>
<feature type="region of interest" description="Disordered" evidence="1">
    <location>
        <begin position="269"/>
        <end position="352"/>
    </location>
</feature>
<feature type="compositionally biased region" description="Polar residues" evidence="1">
    <location>
        <begin position="817"/>
        <end position="835"/>
    </location>
</feature>
<dbReference type="Proteomes" id="UP000799423">
    <property type="component" value="Unassembled WGS sequence"/>
</dbReference>
<dbReference type="AlphaFoldDB" id="A0A6A7BB96"/>
<accession>A0A6A7BB96</accession>
<name>A0A6A7BB96_9PLEO</name>
<keyword evidence="3" id="KW-1185">Reference proteome</keyword>
<feature type="region of interest" description="Disordered" evidence="1">
    <location>
        <begin position="602"/>
        <end position="626"/>
    </location>
</feature>
<protein>
    <submittedName>
        <fullName evidence="2">Uncharacterized protein</fullName>
    </submittedName>
</protein>
<evidence type="ECO:0000256" key="1">
    <source>
        <dbReference type="SAM" id="MobiDB-lite"/>
    </source>
</evidence>
<proteinExistence type="predicted"/>
<evidence type="ECO:0000313" key="3">
    <source>
        <dbReference type="Proteomes" id="UP000799423"/>
    </source>
</evidence>